<evidence type="ECO:0000313" key="5">
    <source>
        <dbReference type="Proteomes" id="UP001219525"/>
    </source>
</evidence>
<dbReference type="InterPro" id="IPR016036">
    <property type="entry name" value="Malonyl_transacylase_ACP-bd"/>
</dbReference>
<sequence>MGAFLKNYDGLDTTALDMSAEDARAMPFAARRLLQLSFEALQDSGIDYRTRTVGCFMSGTSNFETATNWSTKFTIDQNTDGSFACLANRTSSMLDIKGPSMHGCSSSLTALHLAIQAIESGDCSAALVGAAQIDRGLGWKKYVLGGALSQDADGFARGEGAVVIVLKLLDDALRDNDHIYSVILGSAVNVNGPRAPSAVAQKDCIHMAYARAGRNVTDVDYAELHVTLTGTCVGDRIEANAAGEAFFRGTELVVGSVEGNIGHLEAAAFLASLLKACHILEKKTIPPSVNLRTEVDWDKYLLHVPTESAPLQSRSGQSIISISGADIGGSTGHVVIESPPPRERHWDTIEDSDNVTFVLGGLSPRAVADISQSVRDAKLPDVQSMRACAVTLGRRARQMPWRTSFTLPMSESSEATIPAATLVPASPPPLAWIFSGQGPQHLEMGRGLFALSPVFRRTILELDDVYRRKIGVSLVETTGLFAHRTCDPPLTLQPTGWPVTITVAALAMLQMALFDLLSSVGVTPSSLVGHSSGEIAILYASGAGSKALALEIAIAHGQAIAPTEGAEVGMASLACSADVAARIVSQISEGDHCSLEISCFNSPDSVALSGSSTLLDAAIRAAHNEGILAQRIRTMVPGHSSFMDGIKDDYLSRMSDIFRRYPGPHIPRVPVFSTCTGQVRVAEFTPAYFWDNCRKPVLFSPAISRLLNFHASATGSSSDDHIGFLEISCHAVLASFVLCHGVPEQSIICPMSRSSST</sequence>
<dbReference type="GO" id="GO:0004312">
    <property type="term" value="F:fatty acid synthase activity"/>
    <property type="evidence" value="ECO:0007669"/>
    <property type="project" value="TreeGrafter"/>
</dbReference>
<dbReference type="InterPro" id="IPR020841">
    <property type="entry name" value="PKS_Beta-ketoAc_synthase_dom"/>
</dbReference>
<protein>
    <submittedName>
        <fullName evidence="4">Thiolase-like protein</fullName>
    </submittedName>
</protein>
<dbReference type="Gene3D" id="3.40.366.10">
    <property type="entry name" value="Malonyl-Coenzyme A Acyl Carrier Protein, domain 2"/>
    <property type="match status" value="1"/>
</dbReference>
<dbReference type="PANTHER" id="PTHR43775:SF37">
    <property type="entry name" value="SI:DKEY-61P9.11"/>
    <property type="match status" value="1"/>
</dbReference>
<dbReference type="InterPro" id="IPR016035">
    <property type="entry name" value="Acyl_Trfase/lysoPLipase"/>
</dbReference>
<feature type="non-terminal residue" evidence="4">
    <location>
        <position position="757"/>
    </location>
</feature>
<dbReference type="SUPFAM" id="SSF53901">
    <property type="entry name" value="Thiolase-like"/>
    <property type="match status" value="1"/>
</dbReference>
<keyword evidence="1" id="KW-0596">Phosphopantetheine</keyword>
<dbReference type="Proteomes" id="UP001219525">
    <property type="component" value="Unassembled WGS sequence"/>
</dbReference>
<dbReference type="CDD" id="cd00833">
    <property type="entry name" value="PKS"/>
    <property type="match status" value="1"/>
</dbReference>
<dbReference type="InterPro" id="IPR001227">
    <property type="entry name" value="Ac_transferase_dom_sf"/>
</dbReference>
<feature type="domain" description="Ketosynthase family 3 (KS3)" evidence="3">
    <location>
        <begin position="1"/>
        <end position="338"/>
    </location>
</feature>
<dbReference type="InterPro" id="IPR014031">
    <property type="entry name" value="Ketoacyl_synth_C"/>
</dbReference>
<accession>A0AAD6V7D6</accession>
<comment type="caution">
    <text evidence="4">The sequence shown here is derived from an EMBL/GenBank/DDBJ whole genome shotgun (WGS) entry which is preliminary data.</text>
</comment>
<evidence type="ECO:0000256" key="2">
    <source>
        <dbReference type="ARBA" id="ARBA00022553"/>
    </source>
</evidence>
<dbReference type="Pfam" id="PF00698">
    <property type="entry name" value="Acyl_transf_1"/>
    <property type="match status" value="1"/>
</dbReference>
<proteinExistence type="predicted"/>
<dbReference type="Gene3D" id="3.40.47.10">
    <property type="match status" value="1"/>
</dbReference>
<dbReference type="Pfam" id="PF00109">
    <property type="entry name" value="ketoacyl-synt"/>
    <property type="match status" value="1"/>
</dbReference>
<dbReference type="AlphaFoldDB" id="A0AAD6V7D6"/>
<dbReference type="InterPro" id="IPR014043">
    <property type="entry name" value="Acyl_transferase_dom"/>
</dbReference>
<evidence type="ECO:0000256" key="1">
    <source>
        <dbReference type="ARBA" id="ARBA00022450"/>
    </source>
</evidence>
<dbReference type="EMBL" id="JARJCW010000047">
    <property type="protein sequence ID" value="KAJ7204324.1"/>
    <property type="molecule type" value="Genomic_DNA"/>
</dbReference>
<dbReference type="SMART" id="SM00827">
    <property type="entry name" value="PKS_AT"/>
    <property type="match status" value="1"/>
</dbReference>
<organism evidence="4 5">
    <name type="scientific">Mycena pura</name>
    <dbReference type="NCBI Taxonomy" id="153505"/>
    <lineage>
        <taxon>Eukaryota</taxon>
        <taxon>Fungi</taxon>
        <taxon>Dikarya</taxon>
        <taxon>Basidiomycota</taxon>
        <taxon>Agaricomycotina</taxon>
        <taxon>Agaricomycetes</taxon>
        <taxon>Agaricomycetidae</taxon>
        <taxon>Agaricales</taxon>
        <taxon>Marasmiineae</taxon>
        <taxon>Mycenaceae</taxon>
        <taxon>Mycena</taxon>
    </lineage>
</organism>
<dbReference type="PROSITE" id="PS52004">
    <property type="entry name" value="KS3_2"/>
    <property type="match status" value="1"/>
</dbReference>
<dbReference type="InterPro" id="IPR014030">
    <property type="entry name" value="Ketoacyl_synth_N"/>
</dbReference>
<dbReference type="InterPro" id="IPR016039">
    <property type="entry name" value="Thiolase-like"/>
</dbReference>
<dbReference type="SUPFAM" id="SSF52151">
    <property type="entry name" value="FabD/lysophospholipase-like"/>
    <property type="match status" value="1"/>
</dbReference>
<keyword evidence="5" id="KW-1185">Reference proteome</keyword>
<gene>
    <name evidence="4" type="ORF">GGX14DRAFT_368733</name>
</gene>
<dbReference type="SUPFAM" id="SSF55048">
    <property type="entry name" value="Probable ACP-binding domain of malonyl-CoA ACP transacylase"/>
    <property type="match status" value="1"/>
</dbReference>
<name>A0AAD6V7D6_9AGAR</name>
<evidence type="ECO:0000313" key="4">
    <source>
        <dbReference type="EMBL" id="KAJ7204324.1"/>
    </source>
</evidence>
<dbReference type="SMART" id="SM00825">
    <property type="entry name" value="PKS_KS"/>
    <property type="match status" value="1"/>
</dbReference>
<dbReference type="Pfam" id="PF02801">
    <property type="entry name" value="Ketoacyl-synt_C"/>
    <property type="match status" value="1"/>
</dbReference>
<reference evidence="4" key="1">
    <citation type="submission" date="2023-03" db="EMBL/GenBank/DDBJ databases">
        <title>Massive genome expansion in bonnet fungi (Mycena s.s.) driven by repeated elements and novel gene families across ecological guilds.</title>
        <authorList>
            <consortium name="Lawrence Berkeley National Laboratory"/>
            <person name="Harder C.B."/>
            <person name="Miyauchi S."/>
            <person name="Viragh M."/>
            <person name="Kuo A."/>
            <person name="Thoen E."/>
            <person name="Andreopoulos B."/>
            <person name="Lu D."/>
            <person name="Skrede I."/>
            <person name="Drula E."/>
            <person name="Henrissat B."/>
            <person name="Morin E."/>
            <person name="Kohler A."/>
            <person name="Barry K."/>
            <person name="LaButti K."/>
            <person name="Morin E."/>
            <person name="Salamov A."/>
            <person name="Lipzen A."/>
            <person name="Mereny Z."/>
            <person name="Hegedus B."/>
            <person name="Baldrian P."/>
            <person name="Stursova M."/>
            <person name="Weitz H."/>
            <person name="Taylor A."/>
            <person name="Grigoriev I.V."/>
            <person name="Nagy L.G."/>
            <person name="Martin F."/>
            <person name="Kauserud H."/>
        </authorList>
    </citation>
    <scope>NUCLEOTIDE SEQUENCE</scope>
    <source>
        <strain evidence="4">9144</strain>
    </source>
</reference>
<evidence type="ECO:0000259" key="3">
    <source>
        <dbReference type="PROSITE" id="PS52004"/>
    </source>
</evidence>
<dbReference type="InterPro" id="IPR050091">
    <property type="entry name" value="PKS_NRPS_Biosynth_Enz"/>
</dbReference>
<dbReference type="PANTHER" id="PTHR43775">
    <property type="entry name" value="FATTY ACID SYNTHASE"/>
    <property type="match status" value="1"/>
</dbReference>
<keyword evidence="2" id="KW-0597">Phosphoprotein</keyword>
<dbReference type="GO" id="GO:0006633">
    <property type="term" value="P:fatty acid biosynthetic process"/>
    <property type="evidence" value="ECO:0007669"/>
    <property type="project" value="TreeGrafter"/>
</dbReference>